<dbReference type="Pfam" id="PF00132">
    <property type="entry name" value="Hexapep"/>
    <property type="match status" value="1"/>
</dbReference>
<dbReference type="SUPFAM" id="SSF51161">
    <property type="entry name" value="Trimeric LpxA-like enzymes"/>
    <property type="match status" value="1"/>
</dbReference>
<feature type="region of interest" description="Disordered" evidence="1">
    <location>
        <begin position="163"/>
        <end position="199"/>
    </location>
</feature>
<organism evidence="2 3">
    <name type="scientific">Herpetosiphon aurantiacus (strain ATCC 23779 / DSM 785 / 114-95)</name>
    <dbReference type="NCBI Taxonomy" id="316274"/>
    <lineage>
        <taxon>Bacteria</taxon>
        <taxon>Bacillati</taxon>
        <taxon>Chloroflexota</taxon>
        <taxon>Chloroflexia</taxon>
        <taxon>Herpetosiphonales</taxon>
        <taxon>Herpetosiphonaceae</taxon>
        <taxon>Herpetosiphon</taxon>
    </lineage>
</organism>
<dbReference type="PANTHER" id="PTHR42811">
    <property type="entry name" value="SERINE ACETYLTRANSFERASE"/>
    <property type="match status" value="1"/>
</dbReference>
<accession>A9B8Q4</accession>
<name>A9B8Q4_HERA2</name>
<sequence>MTLTDLATLLWWDIAVNRGLSWDCIRACLLMIEVRCEQYGYHQYCHGRLPRLGWYLIRFFGSIMQWFLCRANIPGTVTIGRGLRLPHPQNIIIAGYAVMGEFCTIYQNVSIVWNGFKPTRPQTPSIGDRVLFGTGCILIGDIVIGSDVLIGAGAVVNCSIDSGHRVTSQPPRITARPPSLQAAKPGSSRHLHDPYSIWR</sequence>
<gene>
    <name evidence="2" type="ordered locus">Haur_5090</name>
</gene>
<geneLocation type="plasmid" evidence="2 3">
    <name>pHAU01</name>
</geneLocation>
<dbReference type="InterPro" id="IPR011004">
    <property type="entry name" value="Trimer_LpxA-like_sf"/>
</dbReference>
<dbReference type="BioCyc" id="HAUR316274:GHYA-5152-MONOMER"/>
<keyword evidence="2" id="KW-0614">Plasmid</keyword>
<dbReference type="GO" id="GO:0016740">
    <property type="term" value="F:transferase activity"/>
    <property type="evidence" value="ECO:0007669"/>
    <property type="project" value="UniProtKB-KW"/>
</dbReference>
<evidence type="ECO:0000256" key="1">
    <source>
        <dbReference type="SAM" id="MobiDB-lite"/>
    </source>
</evidence>
<dbReference type="InterPro" id="IPR001451">
    <property type="entry name" value="Hexapep"/>
</dbReference>
<protein>
    <submittedName>
        <fullName evidence="2">Serine acetyltransferase-like</fullName>
    </submittedName>
</protein>
<reference evidence="2 3" key="1">
    <citation type="journal article" date="2011" name="Stand. Genomic Sci.">
        <title>Complete genome sequence of the filamentous gliding predatory bacterium Herpetosiphon aurantiacus type strain (114-95(T)).</title>
        <authorList>
            <person name="Kiss H."/>
            <person name="Nett M."/>
            <person name="Domin N."/>
            <person name="Martin K."/>
            <person name="Maresca J.A."/>
            <person name="Copeland A."/>
            <person name="Lapidus A."/>
            <person name="Lucas S."/>
            <person name="Berry K.W."/>
            <person name="Glavina Del Rio T."/>
            <person name="Dalin E."/>
            <person name="Tice H."/>
            <person name="Pitluck S."/>
            <person name="Richardson P."/>
            <person name="Bruce D."/>
            <person name="Goodwin L."/>
            <person name="Han C."/>
            <person name="Detter J.C."/>
            <person name="Schmutz J."/>
            <person name="Brettin T."/>
            <person name="Land M."/>
            <person name="Hauser L."/>
            <person name="Kyrpides N.C."/>
            <person name="Ivanova N."/>
            <person name="Goker M."/>
            <person name="Woyke T."/>
            <person name="Klenk H.P."/>
            <person name="Bryant D.A."/>
        </authorList>
    </citation>
    <scope>NUCLEOTIDE SEQUENCE [LARGE SCALE GENOMIC DNA]</scope>
    <source>
        <strain evidence="3">ATCC 23779 / DSM 785 / 114-95</strain>
        <plasmid evidence="2">pHAU01</plasmid>
    </source>
</reference>
<dbReference type="KEGG" id="hau:Haur_5090"/>
<proteinExistence type="predicted"/>
<dbReference type="HOGENOM" id="CLU_1370569_0_0_0"/>
<dbReference type="InParanoid" id="A9B8Q4"/>
<evidence type="ECO:0000313" key="3">
    <source>
        <dbReference type="Proteomes" id="UP000000787"/>
    </source>
</evidence>
<dbReference type="AlphaFoldDB" id="A9B8Q4"/>
<dbReference type="Proteomes" id="UP000000787">
    <property type="component" value="Plasmid pHAU01"/>
</dbReference>
<dbReference type="Gene3D" id="2.160.10.10">
    <property type="entry name" value="Hexapeptide repeat proteins"/>
    <property type="match status" value="1"/>
</dbReference>
<keyword evidence="3" id="KW-1185">Reference proteome</keyword>
<dbReference type="EMBL" id="CP000876">
    <property type="protein sequence ID" value="ABX07718.1"/>
    <property type="molecule type" value="Genomic_DNA"/>
</dbReference>
<evidence type="ECO:0000313" key="2">
    <source>
        <dbReference type="EMBL" id="ABX07718.1"/>
    </source>
</evidence>